<protein>
    <submittedName>
        <fullName evidence="6">IclR family transcriptional regulator</fullName>
    </submittedName>
</protein>
<dbReference type="Pfam" id="PF09339">
    <property type="entry name" value="HTH_IclR"/>
    <property type="match status" value="1"/>
</dbReference>
<dbReference type="OrthoDB" id="6811967at2"/>
<gene>
    <name evidence="6" type="ORF">FHY56_13280</name>
</gene>
<dbReference type="PROSITE" id="PS51078">
    <property type="entry name" value="ICLR_ED"/>
    <property type="match status" value="1"/>
</dbReference>
<evidence type="ECO:0000259" key="4">
    <source>
        <dbReference type="PROSITE" id="PS51077"/>
    </source>
</evidence>
<feature type="domain" description="HTH iclR-type" evidence="4">
    <location>
        <begin position="11"/>
        <end position="73"/>
    </location>
</feature>
<comment type="caution">
    <text evidence="6">The sequence shown here is derived from an EMBL/GenBank/DDBJ whole genome shotgun (WGS) entry which is preliminary data.</text>
</comment>
<dbReference type="Gene3D" id="1.10.10.10">
    <property type="entry name" value="Winged helix-like DNA-binding domain superfamily/Winged helix DNA-binding domain"/>
    <property type="match status" value="1"/>
</dbReference>
<evidence type="ECO:0000256" key="2">
    <source>
        <dbReference type="ARBA" id="ARBA00023125"/>
    </source>
</evidence>
<dbReference type="SUPFAM" id="SSF46785">
    <property type="entry name" value="Winged helix' DNA-binding domain"/>
    <property type="match status" value="1"/>
</dbReference>
<dbReference type="GO" id="GO:0045892">
    <property type="term" value="P:negative regulation of DNA-templated transcription"/>
    <property type="evidence" value="ECO:0007669"/>
    <property type="project" value="TreeGrafter"/>
</dbReference>
<keyword evidence="1" id="KW-0805">Transcription regulation</keyword>
<accession>A0A502BKX0</accession>
<dbReference type="SUPFAM" id="SSF55781">
    <property type="entry name" value="GAF domain-like"/>
    <property type="match status" value="1"/>
</dbReference>
<dbReference type="InterPro" id="IPR036390">
    <property type="entry name" value="WH_DNA-bd_sf"/>
</dbReference>
<evidence type="ECO:0000256" key="3">
    <source>
        <dbReference type="ARBA" id="ARBA00023163"/>
    </source>
</evidence>
<evidence type="ECO:0000259" key="5">
    <source>
        <dbReference type="PROSITE" id="PS51078"/>
    </source>
</evidence>
<keyword evidence="7" id="KW-1185">Reference proteome</keyword>
<keyword evidence="3" id="KW-0804">Transcription</keyword>
<name>A0A502BKX0_9HYPH</name>
<dbReference type="PANTHER" id="PTHR30136">
    <property type="entry name" value="HELIX-TURN-HELIX TRANSCRIPTIONAL REGULATOR, ICLR FAMILY"/>
    <property type="match status" value="1"/>
</dbReference>
<evidence type="ECO:0000313" key="6">
    <source>
        <dbReference type="EMBL" id="TPF74694.1"/>
    </source>
</evidence>
<dbReference type="InterPro" id="IPR036388">
    <property type="entry name" value="WH-like_DNA-bd_sf"/>
</dbReference>
<dbReference type="Pfam" id="PF01614">
    <property type="entry name" value="IclR_C"/>
    <property type="match status" value="1"/>
</dbReference>
<proteinExistence type="predicted"/>
<evidence type="ECO:0000256" key="1">
    <source>
        <dbReference type="ARBA" id="ARBA00023015"/>
    </source>
</evidence>
<dbReference type="EMBL" id="VEWJ01000009">
    <property type="protein sequence ID" value="TPF74694.1"/>
    <property type="molecule type" value="Genomic_DNA"/>
</dbReference>
<dbReference type="GO" id="GO:0003700">
    <property type="term" value="F:DNA-binding transcription factor activity"/>
    <property type="evidence" value="ECO:0007669"/>
    <property type="project" value="TreeGrafter"/>
</dbReference>
<organism evidence="6 7">
    <name type="scientific">Brucella gallinifaecis</name>
    <dbReference type="NCBI Taxonomy" id="215590"/>
    <lineage>
        <taxon>Bacteria</taxon>
        <taxon>Pseudomonadati</taxon>
        <taxon>Pseudomonadota</taxon>
        <taxon>Alphaproteobacteria</taxon>
        <taxon>Hyphomicrobiales</taxon>
        <taxon>Brucellaceae</taxon>
        <taxon>Brucella/Ochrobactrum group</taxon>
        <taxon>Brucella</taxon>
    </lineage>
</organism>
<dbReference type="SMART" id="SM00346">
    <property type="entry name" value="HTH_ICLR"/>
    <property type="match status" value="1"/>
</dbReference>
<dbReference type="Proteomes" id="UP000315388">
    <property type="component" value="Unassembled WGS sequence"/>
</dbReference>
<dbReference type="InterPro" id="IPR005471">
    <property type="entry name" value="Tscrpt_reg_IclR_N"/>
</dbReference>
<dbReference type="GO" id="GO:0003677">
    <property type="term" value="F:DNA binding"/>
    <property type="evidence" value="ECO:0007669"/>
    <property type="project" value="UniProtKB-KW"/>
</dbReference>
<sequence length="264" mass="28045">MTDNHKRENGIKSLHLAFDVLEAVASEDGEIGVSELATKLDTTKGTVFRHLQTLVERGYLAQNHVTQRYHMGVRSYLLGQAAAGRIGILQVSQEPVKALRDKIGETVVVSTIGPRGLTVVMTLLGKSNLEIGVRVGSSLDLHATAQGKIALAYGSNALFAQIKRKELRALTSKTITDAQKLEAECRSVAALGFASSPNEDTLGINAIAAPIFDGNSTLAGTLAIVGSIQNVSFPASPYQVDAVFHAAQNISQSLGYKGKIPPEL</sequence>
<dbReference type="InterPro" id="IPR014757">
    <property type="entry name" value="Tscrpt_reg_IclR_C"/>
</dbReference>
<dbReference type="PANTHER" id="PTHR30136:SF24">
    <property type="entry name" value="HTH-TYPE TRANSCRIPTIONAL REPRESSOR ALLR"/>
    <property type="match status" value="1"/>
</dbReference>
<keyword evidence="2" id="KW-0238">DNA-binding</keyword>
<feature type="domain" description="IclR-ED" evidence="5">
    <location>
        <begin position="74"/>
        <end position="256"/>
    </location>
</feature>
<dbReference type="AlphaFoldDB" id="A0A502BKX0"/>
<dbReference type="FunFam" id="1.10.10.10:FF:000056">
    <property type="entry name" value="IclR family transcriptional regulator"/>
    <property type="match status" value="1"/>
</dbReference>
<dbReference type="InterPro" id="IPR029016">
    <property type="entry name" value="GAF-like_dom_sf"/>
</dbReference>
<dbReference type="InterPro" id="IPR050707">
    <property type="entry name" value="HTH_MetabolicPath_Reg"/>
</dbReference>
<dbReference type="Gene3D" id="3.30.450.40">
    <property type="match status" value="1"/>
</dbReference>
<dbReference type="PROSITE" id="PS51077">
    <property type="entry name" value="HTH_ICLR"/>
    <property type="match status" value="1"/>
</dbReference>
<reference evidence="6 7" key="1">
    <citation type="journal article" date="2003" name="Int. J. Syst. Evol. Microbiol.">
        <title>Towards a standardized format for the description of a novel species (of an established genus): Ochrobactrum gallinifaecis sp. nov.</title>
        <authorList>
            <person name="Kampfer P."/>
            <person name="Buczolits S."/>
            <person name="Albrecht A."/>
            <person name="Busse H.J."/>
            <person name="Stackebrandt E."/>
        </authorList>
    </citation>
    <scope>NUCLEOTIDE SEQUENCE [LARGE SCALE GENOMIC DNA]</scope>
    <source>
        <strain evidence="6 7">ISO 196</strain>
    </source>
</reference>
<evidence type="ECO:0000313" key="7">
    <source>
        <dbReference type="Proteomes" id="UP000315388"/>
    </source>
</evidence>
<dbReference type="RefSeq" id="WP_140905680.1">
    <property type="nucleotide sequence ID" value="NZ_JBHTMD010000022.1"/>
</dbReference>